<protein>
    <recommendedName>
        <fullName evidence="6">Protein kinase domain-containing protein</fullName>
    </recommendedName>
</protein>
<keyword evidence="1" id="KW-0808">Transferase</keyword>
<organism evidence="7 8">
    <name type="scientific">Paracoccus jeotgali</name>
    <dbReference type="NCBI Taxonomy" id="2065379"/>
    <lineage>
        <taxon>Bacteria</taxon>
        <taxon>Pseudomonadati</taxon>
        <taxon>Pseudomonadota</taxon>
        <taxon>Alphaproteobacteria</taxon>
        <taxon>Rhodobacterales</taxon>
        <taxon>Paracoccaceae</taxon>
        <taxon>Paracoccus</taxon>
    </lineage>
</organism>
<name>A0A2K9MFE6_9RHOB</name>
<feature type="compositionally biased region" description="Low complexity" evidence="5">
    <location>
        <begin position="378"/>
        <end position="396"/>
    </location>
</feature>
<dbReference type="PROSITE" id="PS00109">
    <property type="entry name" value="PROTEIN_KINASE_TYR"/>
    <property type="match status" value="1"/>
</dbReference>
<keyword evidence="3" id="KW-0418">Kinase</keyword>
<dbReference type="Gene3D" id="3.30.200.20">
    <property type="entry name" value="Phosphorylase Kinase, domain 1"/>
    <property type="match status" value="1"/>
</dbReference>
<evidence type="ECO:0000313" key="7">
    <source>
        <dbReference type="EMBL" id="AUM73736.1"/>
    </source>
</evidence>
<feature type="domain" description="Protein kinase" evidence="6">
    <location>
        <begin position="86"/>
        <end position="346"/>
    </location>
</feature>
<keyword evidence="2" id="KW-0547">Nucleotide-binding</keyword>
<evidence type="ECO:0000256" key="4">
    <source>
        <dbReference type="ARBA" id="ARBA00022840"/>
    </source>
</evidence>
<evidence type="ECO:0000256" key="1">
    <source>
        <dbReference type="ARBA" id="ARBA00022679"/>
    </source>
</evidence>
<reference evidence="8" key="1">
    <citation type="submission" date="2017-12" db="EMBL/GenBank/DDBJ databases">
        <title>Genomic analysis of Paracoccus sp. CBA4604.</title>
        <authorList>
            <person name="Roh S.W."/>
            <person name="Kim J.Y."/>
            <person name="Kim J.S."/>
        </authorList>
    </citation>
    <scope>NUCLEOTIDE SEQUENCE [LARGE SCALE GENOMIC DNA]</scope>
    <source>
        <strain evidence="8">CBA4604</strain>
    </source>
</reference>
<dbReference type="EMBL" id="CP025583">
    <property type="protein sequence ID" value="AUM73736.1"/>
    <property type="molecule type" value="Genomic_DNA"/>
</dbReference>
<dbReference type="GO" id="GO:0005524">
    <property type="term" value="F:ATP binding"/>
    <property type="evidence" value="ECO:0007669"/>
    <property type="project" value="UniProtKB-KW"/>
</dbReference>
<dbReference type="InterPro" id="IPR011009">
    <property type="entry name" value="Kinase-like_dom_sf"/>
</dbReference>
<dbReference type="Gene3D" id="1.10.510.10">
    <property type="entry name" value="Transferase(Phosphotransferase) domain 1"/>
    <property type="match status" value="1"/>
</dbReference>
<keyword evidence="4" id="KW-0067">ATP-binding</keyword>
<keyword evidence="8" id="KW-1185">Reference proteome</keyword>
<dbReference type="KEGG" id="paru:CYR75_05070"/>
<evidence type="ECO:0000313" key="8">
    <source>
        <dbReference type="Proteomes" id="UP000234882"/>
    </source>
</evidence>
<feature type="region of interest" description="Disordered" evidence="5">
    <location>
        <begin position="431"/>
        <end position="450"/>
    </location>
</feature>
<dbReference type="GO" id="GO:0004674">
    <property type="term" value="F:protein serine/threonine kinase activity"/>
    <property type="evidence" value="ECO:0007669"/>
    <property type="project" value="TreeGrafter"/>
</dbReference>
<dbReference type="SUPFAM" id="SSF56112">
    <property type="entry name" value="Protein kinase-like (PK-like)"/>
    <property type="match status" value="1"/>
</dbReference>
<sequence>MDDDRRPRPATLPPAAQAFPEPDARTRISGRLGETILAGHTQPPRPPLTQFGLPPAQPTVLAELAAPLAAPGARLVERGTLINNNYRIEEMISTGGMGEVYRAVNLFTGDPVAVKVILTELARDRDIIEMFRREARVLVQLRHEAIVSYHNFVLDQGLGRYCLIMEFVEGTHLGARLRDGVPMPDDDARRLLRRLAQGLARAHDCGVTHRDLSPDNVILRHDSVEEAVLIDFGIARSTELGDGLDGRFAGKYKYIAPEQLGDDPALIGPRTDIYGLALLMVAIIRGRAIEMGDSVATASAARRQIPPLDGVSHRLFPLLQHMLEPDPAARPADMGRVIQMLDDPMLIPARYRLPLWQSGAEASSAAKPLTVLRDAGVAAGEPGEAPGAVETGADAAPGPPASPGRGPFLLAASVVLIAAAGLGWMTLRPIPPPPPPAEAAPPGTTALPARDTRTRDGFLAELDLGPCALAQRVEAGPQAGTLAVFSPAPIPPARILDPFEAAFQTRPSIAAYRVSPAQCPVLDLVSQLAGRAATPPELSAQAMATPDGFALNLSVPGLSARNLWLALIAPDGSAYDLTAQSLTDPQGVRTAQAAINLPTEDADQGVWLLLALATEAPPLTLAAAPTAASAERLMPALLEEVMPAAQNAAATLVPVQIDAAAPEPTP</sequence>
<dbReference type="InterPro" id="IPR000719">
    <property type="entry name" value="Prot_kinase_dom"/>
</dbReference>
<dbReference type="OrthoDB" id="9801841at2"/>
<dbReference type="InterPro" id="IPR008266">
    <property type="entry name" value="Tyr_kinase_AS"/>
</dbReference>
<dbReference type="Pfam" id="PF00069">
    <property type="entry name" value="Pkinase"/>
    <property type="match status" value="1"/>
</dbReference>
<dbReference type="AlphaFoldDB" id="A0A2K9MFE6"/>
<feature type="region of interest" description="Disordered" evidence="5">
    <location>
        <begin position="378"/>
        <end position="401"/>
    </location>
</feature>
<evidence type="ECO:0000256" key="3">
    <source>
        <dbReference type="ARBA" id="ARBA00022777"/>
    </source>
</evidence>
<dbReference type="PANTHER" id="PTHR43289:SF34">
    <property type="entry name" value="SERINE_THREONINE-PROTEIN KINASE YBDM-RELATED"/>
    <property type="match status" value="1"/>
</dbReference>
<evidence type="ECO:0000256" key="5">
    <source>
        <dbReference type="SAM" id="MobiDB-lite"/>
    </source>
</evidence>
<dbReference type="CDD" id="cd14014">
    <property type="entry name" value="STKc_PknB_like"/>
    <property type="match status" value="1"/>
</dbReference>
<dbReference type="RefSeq" id="WP_101499090.1">
    <property type="nucleotide sequence ID" value="NZ_CP025583.1"/>
</dbReference>
<feature type="region of interest" description="Disordered" evidence="5">
    <location>
        <begin position="1"/>
        <end position="27"/>
    </location>
</feature>
<dbReference type="PANTHER" id="PTHR43289">
    <property type="entry name" value="MITOGEN-ACTIVATED PROTEIN KINASE KINASE KINASE 20-RELATED"/>
    <property type="match status" value="1"/>
</dbReference>
<proteinExistence type="predicted"/>
<dbReference type="PROSITE" id="PS50011">
    <property type="entry name" value="PROTEIN_KINASE_DOM"/>
    <property type="match status" value="1"/>
</dbReference>
<gene>
    <name evidence="7" type="ORF">CYR75_05070</name>
</gene>
<feature type="compositionally biased region" description="Low complexity" evidence="5">
    <location>
        <begin position="440"/>
        <end position="449"/>
    </location>
</feature>
<evidence type="ECO:0000259" key="6">
    <source>
        <dbReference type="PROSITE" id="PS50011"/>
    </source>
</evidence>
<evidence type="ECO:0000256" key="2">
    <source>
        <dbReference type="ARBA" id="ARBA00022741"/>
    </source>
</evidence>
<dbReference type="Proteomes" id="UP000234882">
    <property type="component" value="Chromosome"/>
</dbReference>
<accession>A0A2K9MFE6</accession>